<organism evidence="1">
    <name type="scientific">Rhizophora mucronata</name>
    <name type="common">Asiatic mangrove</name>
    <dbReference type="NCBI Taxonomy" id="61149"/>
    <lineage>
        <taxon>Eukaryota</taxon>
        <taxon>Viridiplantae</taxon>
        <taxon>Streptophyta</taxon>
        <taxon>Embryophyta</taxon>
        <taxon>Tracheophyta</taxon>
        <taxon>Spermatophyta</taxon>
        <taxon>Magnoliopsida</taxon>
        <taxon>eudicotyledons</taxon>
        <taxon>Gunneridae</taxon>
        <taxon>Pentapetalae</taxon>
        <taxon>rosids</taxon>
        <taxon>fabids</taxon>
        <taxon>Malpighiales</taxon>
        <taxon>Rhizophoraceae</taxon>
        <taxon>Rhizophora</taxon>
    </lineage>
</organism>
<reference evidence="1" key="1">
    <citation type="submission" date="2018-02" db="EMBL/GenBank/DDBJ databases">
        <title>Rhizophora mucronata_Transcriptome.</title>
        <authorList>
            <person name="Meera S.P."/>
            <person name="Sreeshan A."/>
            <person name="Augustine A."/>
        </authorList>
    </citation>
    <scope>NUCLEOTIDE SEQUENCE</scope>
    <source>
        <tissue evidence="1">Leaf</tissue>
    </source>
</reference>
<name>A0A2P2NRB2_RHIMU</name>
<evidence type="ECO:0000313" key="1">
    <source>
        <dbReference type="EMBL" id="MBX45036.1"/>
    </source>
</evidence>
<accession>A0A2P2NRB2</accession>
<proteinExistence type="predicted"/>
<dbReference type="AlphaFoldDB" id="A0A2P2NRB2"/>
<dbReference type="EMBL" id="GGEC01064552">
    <property type="protein sequence ID" value="MBX45036.1"/>
    <property type="molecule type" value="Transcribed_RNA"/>
</dbReference>
<sequence>MCHSKIQDQCLSFYYFFMRSSHKPRKTHFPEFVYTQENQNPYQESIH</sequence>
<protein>
    <submittedName>
        <fullName evidence="1">Uncharacterized protein</fullName>
    </submittedName>
</protein>